<reference evidence="1" key="1">
    <citation type="submission" date="2023-06" db="EMBL/GenBank/DDBJ databases">
        <authorList>
            <consortium name="Lawrence Berkeley National Laboratory"/>
            <person name="Ahrendt S."/>
            <person name="Sahu N."/>
            <person name="Indic B."/>
            <person name="Wong-Bajracharya J."/>
            <person name="Merenyi Z."/>
            <person name="Ke H.-M."/>
            <person name="Monk M."/>
            <person name="Kocsube S."/>
            <person name="Drula E."/>
            <person name="Lipzen A."/>
            <person name="Balint B."/>
            <person name="Henrissat B."/>
            <person name="Andreopoulos B."/>
            <person name="Martin F.M."/>
            <person name="Harder C.B."/>
            <person name="Rigling D."/>
            <person name="Ford K.L."/>
            <person name="Foster G.D."/>
            <person name="Pangilinan J."/>
            <person name="Papanicolaou A."/>
            <person name="Barry K."/>
            <person name="LaButti K."/>
            <person name="Viragh M."/>
            <person name="Koriabine M."/>
            <person name="Yan M."/>
            <person name="Riley R."/>
            <person name="Champramary S."/>
            <person name="Plett K.L."/>
            <person name="Tsai I.J."/>
            <person name="Slot J."/>
            <person name="Sipos G."/>
            <person name="Plett J."/>
            <person name="Nagy L.G."/>
            <person name="Grigoriev I.V."/>
        </authorList>
    </citation>
    <scope>NUCLEOTIDE SEQUENCE</scope>
    <source>
        <strain evidence="1">CCBAS 213</strain>
    </source>
</reference>
<name>A0AA39J6J6_ARMTA</name>
<dbReference type="GeneID" id="85354054"/>
<sequence length="160" mass="17837">MSTLMMKGCSITSDALAMINRASPGLMKLDLSGTNDYDINISMDEESMRTFLPPCVSDLIQWTSLYRQGEAALELLQRSLDTLHSPVLVSIQLHILNAPKSWAKDPLPPCIQQLDRMTIACTHGGMNTKNTEKVANRLRANMVGLRKVINRKFCTGHTVY</sequence>
<evidence type="ECO:0000313" key="1">
    <source>
        <dbReference type="EMBL" id="KAK0436973.1"/>
    </source>
</evidence>
<dbReference type="Proteomes" id="UP001175211">
    <property type="component" value="Unassembled WGS sequence"/>
</dbReference>
<keyword evidence="2" id="KW-1185">Reference proteome</keyword>
<dbReference type="AlphaFoldDB" id="A0AA39J6J6"/>
<organism evidence="1 2">
    <name type="scientific">Armillaria tabescens</name>
    <name type="common">Ringless honey mushroom</name>
    <name type="synonym">Agaricus tabescens</name>
    <dbReference type="NCBI Taxonomy" id="1929756"/>
    <lineage>
        <taxon>Eukaryota</taxon>
        <taxon>Fungi</taxon>
        <taxon>Dikarya</taxon>
        <taxon>Basidiomycota</taxon>
        <taxon>Agaricomycotina</taxon>
        <taxon>Agaricomycetes</taxon>
        <taxon>Agaricomycetidae</taxon>
        <taxon>Agaricales</taxon>
        <taxon>Marasmiineae</taxon>
        <taxon>Physalacriaceae</taxon>
        <taxon>Desarmillaria</taxon>
    </lineage>
</organism>
<comment type="caution">
    <text evidence="1">The sequence shown here is derived from an EMBL/GenBank/DDBJ whole genome shotgun (WGS) entry which is preliminary data.</text>
</comment>
<accession>A0AA39J6J6</accession>
<protein>
    <submittedName>
        <fullName evidence="1">Uncharacterized protein</fullName>
    </submittedName>
</protein>
<proteinExistence type="predicted"/>
<gene>
    <name evidence="1" type="ORF">EV420DRAFT_1487299</name>
</gene>
<dbReference type="RefSeq" id="XP_060322426.1">
    <property type="nucleotide sequence ID" value="XM_060470506.1"/>
</dbReference>
<evidence type="ECO:0000313" key="2">
    <source>
        <dbReference type="Proteomes" id="UP001175211"/>
    </source>
</evidence>
<dbReference type="EMBL" id="JAUEPS010000118">
    <property type="protein sequence ID" value="KAK0436973.1"/>
    <property type="molecule type" value="Genomic_DNA"/>
</dbReference>